<sequence length="107" mass="12060">NHTRSLLLTYRNLTSIPPLFPLNSSRLTIVSPHNSSLSPTHLTLGVSPEGSKISADGKWRMEKIDAIFERVFPSSLLLLDLDGVEWSLMEEIVDQILARKIRQISIH</sequence>
<comment type="caution">
    <text evidence="1">The sequence shown here is derived from an EMBL/GenBank/DDBJ whole genome shotgun (WGS) entry which is preliminary data.</text>
</comment>
<dbReference type="Proteomes" id="UP001432322">
    <property type="component" value="Unassembled WGS sequence"/>
</dbReference>
<feature type="non-terminal residue" evidence="1">
    <location>
        <position position="1"/>
    </location>
</feature>
<feature type="non-terminal residue" evidence="1">
    <location>
        <position position="107"/>
    </location>
</feature>
<proteinExistence type="predicted"/>
<keyword evidence="2" id="KW-1185">Reference proteome</keyword>
<dbReference type="AlphaFoldDB" id="A0AAV5WLB3"/>
<reference evidence="1" key="1">
    <citation type="submission" date="2023-10" db="EMBL/GenBank/DDBJ databases">
        <title>Genome assembly of Pristionchus species.</title>
        <authorList>
            <person name="Yoshida K."/>
            <person name="Sommer R.J."/>
        </authorList>
    </citation>
    <scope>NUCLEOTIDE SEQUENCE</scope>
    <source>
        <strain evidence="1">RS5133</strain>
    </source>
</reference>
<evidence type="ECO:0000313" key="2">
    <source>
        <dbReference type="Proteomes" id="UP001432322"/>
    </source>
</evidence>
<dbReference type="EMBL" id="BTSY01000006">
    <property type="protein sequence ID" value="GMT32752.1"/>
    <property type="molecule type" value="Genomic_DNA"/>
</dbReference>
<organism evidence="1 2">
    <name type="scientific">Pristionchus fissidentatus</name>
    <dbReference type="NCBI Taxonomy" id="1538716"/>
    <lineage>
        <taxon>Eukaryota</taxon>
        <taxon>Metazoa</taxon>
        <taxon>Ecdysozoa</taxon>
        <taxon>Nematoda</taxon>
        <taxon>Chromadorea</taxon>
        <taxon>Rhabditida</taxon>
        <taxon>Rhabditina</taxon>
        <taxon>Diplogasteromorpha</taxon>
        <taxon>Diplogasteroidea</taxon>
        <taxon>Neodiplogasteridae</taxon>
        <taxon>Pristionchus</taxon>
    </lineage>
</organism>
<protein>
    <submittedName>
        <fullName evidence="1">Uncharacterized protein</fullName>
    </submittedName>
</protein>
<evidence type="ECO:0000313" key="1">
    <source>
        <dbReference type="EMBL" id="GMT32752.1"/>
    </source>
</evidence>
<gene>
    <name evidence="1" type="ORF">PFISCL1PPCAC_24049</name>
</gene>
<accession>A0AAV5WLB3</accession>
<name>A0AAV5WLB3_9BILA</name>